<organism evidence="2 3">
    <name type="scientific">Reichenbachiella agariperforans</name>
    <dbReference type="NCBI Taxonomy" id="156994"/>
    <lineage>
        <taxon>Bacteria</taxon>
        <taxon>Pseudomonadati</taxon>
        <taxon>Bacteroidota</taxon>
        <taxon>Cytophagia</taxon>
        <taxon>Cytophagales</taxon>
        <taxon>Reichenbachiellaceae</taxon>
        <taxon>Reichenbachiella</taxon>
    </lineage>
</organism>
<feature type="chain" id="PRO_5013359661" evidence="1">
    <location>
        <begin position="22"/>
        <end position="159"/>
    </location>
</feature>
<evidence type="ECO:0000256" key="1">
    <source>
        <dbReference type="SAM" id="SignalP"/>
    </source>
</evidence>
<proteinExistence type="predicted"/>
<name>A0A1M6NLS6_REIAG</name>
<feature type="signal peptide" evidence="1">
    <location>
        <begin position="1"/>
        <end position="21"/>
    </location>
</feature>
<evidence type="ECO:0000313" key="3">
    <source>
        <dbReference type="Proteomes" id="UP000184474"/>
    </source>
</evidence>
<dbReference type="Pfam" id="PF14109">
    <property type="entry name" value="GldH_lipo"/>
    <property type="match status" value="1"/>
</dbReference>
<sequence>MRRHLLVLASVIASLTFYSCSNDMVIDQNHDITAGVWHVDSLAAFTFDVIDTTSTYDLSYNVRYAVDYPFYNLYVTYYLEDSTTEILDTKLQELILFDRKTGKPLGTGIGDLFDREILIFEELKFDRVGEHTFKIKQFMRMEELPGIMSFGLKVKPSKD</sequence>
<dbReference type="AlphaFoldDB" id="A0A1M6NLS6"/>
<reference evidence="3" key="1">
    <citation type="submission" date="2016-11" db="EMBL/GenBank/DDBJ databases">
        <authorList>
            <person name="Varghese N."/>
            <person name="Submissions S."/>
        </authorList>
    </citation>
    <scope>NUCLEOTIDE SEQUENCE [LARGE SCALE GENOMIC DNA]</scope>
    <source>
        <strain evidence="3">DSM 26134</strain>
    </source>
</reference>
<keyword evidence="3" id="KW-1185">Reference proteome</keyword>
<dbReference type="Proteomes" id="UP000184474">
    <property type="component" value="Unassembled WGS sequence"/>
</dbReference>
<dbReference type="NCBIfam" id="TIGR03511">
    <property type="entry name" value="GldH_lipo"/>
    <property type="match status" value="1"/>
</dbReference>
<protein>
    <submittedName>
        <fullName evidence="2">Gliding motility-associated lipoprotein GldH</fullName>
    </submittedName>
</protein>
<dbReference type="InterPro" id="IPR020018">
    <property type="entry name" value="Motility-assoc_lipoprot_GldH"/>
</dbReference>
<keyword evidence="1" id="KW-0732">Signal</keyword>
<accession>A0A1M6NLS6</accession>
<gene>
    <name evidence="2" type="ORF">SAMN04488028_102311</name>
</gene>
<dbReference type="EMBL" id="FRAA01000002">
    <property type="protein sequence ID" value="SHJ96681.1"/>
    <property type="molecule type" value="Genomic_DNA"/>
</dbReference>
<dbReference type="STRING" id="156994.SAMN04488028_102311"/>
<dbReference type="RefSeq" id="WP_073121215.1">
    <property type="nucleotide sequence ID" value="NZ_FRAA01000002.1"/>
</dbReference>
<keyword evidence="2" id="KW-0449">Lipoprotein</keyword>
<dbReference type="PROSITE" id="PS51257">
    <property type="entry name" value="PROKAR_LIPOPROTEIN"/>
    <property type="match status" value="1"/>
</dbReference>
<evidence type="ECO:0000313" key="2">
    <source>
        <dbReference type="EMBL" id="SHJ96681.1"/>
    </source>
</evidence>